<dbReference type="Gene3D" id="1.10.287.920">
    <property type="entry name" value="Pheromone alpha factor receptor"/>
    <property type="match status" value="1"/>
</dbReference>
<feature type="transmembrane region" description="Helical" evidence="2">
    <location>
        <begin position="79"/>
        <end position="104"/>
    </location>
</feature>
<reference evidence="3" key="1">
    <citation type="journal article" date="2021" name="Nat. Commun.">
        <title>Genetic determinants of endophytism in the Arabidopsis root mycobiome.</title>
        <authorList>
            <person name="Mesny F."/>
            <person name="Miyauchi S."/>
            <person name="Thiergart T."/>
            <person name="Pickel B."/>
            <person name="Atanasova L."/>
            <person name="Karlsson M."/>
            <person name="Huettel B."/>
            <person name="Barry K.W."/>
            <person name="Haridas S."/>
            <person name="Chen C."/>
            <person name="Bauer D."/>
            <person name="Andreopoulos W."/>
            <person name="Pangilinan J."/>
            <person name="LaButti K."/>
            <person name="Riley R."/>
            <person name="Lipzen A."/>
            <person name="Clum A."/>
            <person name="Drula E."/>
            <person name="Henrissat B."/>
            <person name="Kohler A."/>
            <person name="Grigoriev I.V."/>
            <person name="Martin F.M."/>
            <person name="Hacquard S."/>
        </authorList>
    </citation>
    <scope>NUCLEOTIDE SEQUENCE</scope>
    <source>
        <strain evidence="3">MPI-SDFR-AT-0120</strain>
    </source>
</reference>
<proteinExistence type="predicted"/>
<dbReference type="PANTHER" id="PTHR28009:SF1">
    <property type="entry name" value="PHEROMONE ALPHA FACTOR RECEPTOR"/>
    <property type="match status" value="1"/>
</dbReference>
<name>A0A8K0RCS6_9PLEO</name>
<dbReference type="AlphaFoldDB" id="A0A8K0RCS6"/>
<sequence length="387" mass="43049">MSMNTSTLPDEFDPWKQTIILRTPDGGSADVTVEDFDVLRVYTGRLGINYGSQVGASLAILLVLLLLTRSEKRKSTIFIINAACLLTNAIRCVLFCCYITSTMLHPYTLMTVDYSHVKQRELSVFVATNIFTLIVSILVMFSLSLQVWVVCVTTMPIHRFLIMGVTTIVACVATGFKMAYVVLNIRQTLNLVSLEPYAYLVSTSYIMQAVAIWLYSCVFTYKLGHAILQRRKLNMPQFGPMQIVFIMGCQTMVIPAIFSCLQFRRDIPELGAQALTVVCIFLPLSAIWAGVINDKVVATREPNSHHQLIRSEFYRSQPASPLGSNASNTAVEKSRQLSVCTCSSKGKGIDSTATTPSHERNTSEYHDDNIYVGREFNVAHGDVGDHV</sequence>
<dbReference type="EMBL" id="JAGMVJ010000003">
    <property type="protein sequence ID" value="KAH7092243.1"/>
    <property type="molecule type" value="Genomic_DNA"/>
</dbReference>
<feature type="region of interest" description="Disordered" evidence="1">
    <location>
        <begin position="347"/>
        <end position="366"/>
    </location>
</feature>
<dbReference type="CDD" id="cd14939">
    <property type="entry name" value="7tmD_STE2"/>
    <property type="match status" value="1"/>
</dbReference>
<evidence type="ECO:0000256" key="2">
    <source>
        <dbReference type="SAM" id="Phobius"/>
    </source>
</evidence>
<gene>
    <name evidence="3" type="ORF">FB567DRAFT_234506</name>
</gene>
<evidence type="ECO:0000313" key="3">
    <source>
        <dbReference type="EMBL" id="KAH7092243.1"/>
    </source>
</evidence>
<feature type="transmembrane region" description="Helical" evidence="2">
    <location>
        <begin position="160"/>
        <end position="185"/>
    </location>
</feature>
<dbReference type="Pfam" id="PF02116">
    <property type="entry name" value="STE2"/>
    <property type="match status" value="1"/>
</dbReference>
<keyword evidence="2" id="KW-0472">Membrane</keyword>
<dbReference type="PANTHER" id="PTHR28009">
    <property type="entry name" value="PHEROMONE ALPHA FACTOR RECEPTOR"/>
    <property type="match status" value="1"/>
</dbReference>
<comment type="caution">
    <text evidence="3">The sequence shown here is derived from an EMBL/GenBank/DDBJ whole genome shotgun (WGS) entry which is preliminary data.</text>
</comment>
<feature type="transmembrane region" description="Helical" evidence="2">
    <location>
        <begin position="197"/>
        <end position="221"/>
    </location>
</feature>
<feature type="compositionally biased region" description="Basic and acidic residues" evidence="1">
    <location>
        <begin position="357"/>
        <end position="366"/>
    </location>
</feature>
<dbReference type="GO" id="GO:0000750">
    <property type="term" value="P:pheromone-dependent signal transduction involved in conjugation with cellular fusion"/>
    <property type="evidence" value="ECO:0007669"/>
    <property type="project" value="TreeGrafter"/>
</dbReference>
<protein>
    <submittedName>
        <fullName evidence="3">Fungal pheromone mating factor STE2 GPCR-domain-containing protein</fullName>
    </submittedName>
</protein>
<dbReference type="InterPro" id="IPR027458">
    <property type="entry name" value="STE2_TM1-TM2_sf"/>
</dbReference>
<evidence type="ECO:0000313" key="4">
    <source>
        <dbReference type="Proteomes" id="UP000813461"/>
    </source>
</evidence>
<keyword evidence="4" id="KW-1185">Reference proteome</keyword>
<dbReference type="GO" id="GO:0038038">
    <property type="term" value="C:G protein-coupled receptor homodimeric complex"/>
    <property type="evidence" value="ECO:0007669"/>
    <property type="project" value="TreeGrafter"/>
</dbReference>
<dbReference type="OrthoDB" id="5402633at2759"/>
<accession>A0A8K0RCS6</accession>
<feature type="transmembrane region" description="Helical" evidence="2">
    <location>
        <begin position="242"/>
        <end position="264"/>
    </location>
</feature>
<dbReference type="Proteomes" id="UP000813461">
    <property type="component" value="Unassembled WGS sequence"/>
</dbReference>
<keyword evidence="2" id="KW-1133">Transmembrane helix</keyword>
<dbReference type="GO" id="GO:0004932">
    <property type="term" value="F:mating-type factor pheromone receptor activity"/>
    <property type="evidence" value="ECO:0007669"/>
    <property type="project" value="InterPro"/>
</dbReference>
<keyword evidence="2" id="KW-0812">Transmembrane</keyword>
<dbReference type="InterPro" id="IPR000366">
    <property type="entry name" value="GPCR_STE2"/>
</dbReference>
<dbReference type="PRINTS" id="PR00250">
    <property type="entry name" value="GPCRSTE2"/>
</dbReference>
<evidence type="ECO:0000256" key="1">
    <source>
        <dbReference type="SAM" id="MobiDB-lite"/>
    </source>
</evidence>
<feature type="transmembrane region" description="Helical" evidence="2">
    <location>
        <begin position="124"/>
        <end position="148"/>
    </location>
</feature>
<organism evidence="3 4">
    <name type="scientific">Paraphoma chrysanthemicola</name>
    <dbReference type="NCBI Taxonomy" id="798071"/>
    <lineage>
        <taxon>Eukaryota</taxon>
        <taxon>Fungi</taxon>
        <taxon>Dikarya</taxon>
        <taxon>Ascomycota</taxon>
        <taxon>Pezizomycotina</taxon>
        <taxon>Dothideomycetes</taxon>
        <taxon>Pleosporomycetidae</taxon>
        <taxon>Pleosporales</taxon>
        <taxon>Pleosporineae</taxon>
        <taxon>Phaeosphaeriaceae</taxon>
        <taxon>Paraphoma</taxon>
    </lineage>
</organism>
<feature type="transmembrane region" description="Helical" evidence="2">
    <location>
        <begin position="270"/>
        <end position="291"/>
    </location>
</feature>
<feature type="transmembrane region" description="Helical" evidence="2">
    <location>
        <begin position="48"/>
        <end position="67"/>
    </location>
</feature>